<comment type="similarity">
    <text evidence="2 16">Belongs to the DNA polymerase type-Y family.</text>
</comment>
<dbReference type="PANTHER" id="PTHR11076:SF33">
    <property type="entry name" value="DNA POLYMERASE KAPPA"/>
    <property type="match status" value="1"/>
</dbReference>
<dbReference type="SUPFAM" id="SSF56672">
    <property type="entry name" value="DNA/RNA polymerases"/>
    <property type="match status" value="1"/>
</dbReference>
<dbReference type="Gene3D" id="3.30.1490.100">
    <property type="entry name" value="DNA polymerase, Y-family, little finger domain"/>
    <property type="match status" value="1"/>
</dbReference>
<evidence type="ECO:0000259" key="18">
    <source>
        <dbReference type="PROSITE" id="PS50173"/>
    </source>
</evidence>
<keyword evidence="10 16" id="KW-0460">Magnesium</keyword>
<keyword evidence="5 16" id="KW-0808">Transferase</keyword>
<dbReference type="CDD" id="cd03586">
    <property type="entry name" value="PolY_Pol_IV_kappa"/>
    <property type="match status" value="1"/>
</dbReference>
<dbReference type="InterPro" id="IPR017961">
    <property type="entry name" value="DNA_pol_Y-fam_little_finger"/>
</dbReference>
<evidence type="ECO:0000256" key="14">
    <source>
        <dbReference type="ARBA" id="ARBA00025589"/>
    </source>
</evidence>
<sequence>MRTLLHVDMDAFYASVALRDRPDLIDKPVLVGGATRGVVLSATYPARVHGISGGMPMTRARRLCPEAVVLPPDFDAYAETARGIRAIFESVTAVVEAASIDEAFLDITGSLRRLGDPVGIGELIRAKVFDEQGITCSVGIGPTKFVAKLASNAAKPDGLREVTPGEVVPFLHQLPVEAMWGVGEATAEKLHRLGLHQVAELAYTPSETLQRAFGRHQGALLHDLAWGRDPRPVVSRPPERSVGSEETFGRDTDDETVVRRELLRMADRTASRMRAAGVMGRTVVLTIRFADYTQITRSGTMRELSDASGEIHARAIALWEALALRRARIRKVGVRVQGLVDRSEAHLQPELGEPEQGWREAEQAMDAAVARFGPKAVQRASLTRSRNHAEIERPDRAVGFSWPTNEPTLEEPSR</sequence>
<evidence type="ECO:0000256" key="16">
    <source>
        <dbReference type="HAMAP-Rule" id="MF_01113"/>
    </source>
</evidence>
<dbReference type="Gene3D" id="3.30.70.270">
    <property type="match status" value="1"/>
</dbReference>
<keyword evidence="11 16" id="KW-0239">DNA-directed DNA polymerase</keyword>
<feature type="binding site" evidence="16">
    <location>
        <position position="8"/>
    </location>
    <ligand>
        <name>Mg(2+)</name>
        <dbReference type="ChEBI" id="CHEBI:18420"/>
    </ligand>
</feature>
<feature type="binding site" evidence="16">
    <location>
        <position position="101"/>
    </location>
    <ligand>
        <name>Mg(2+)</name>
        <dbReference type="ChEBI" id="CHEBI:18420"/>
    </ligand>
</feature>
<evidence type="ECO:0000256" key="1">
    <source>
        <dbReference type="ARBA" id="ARBA00004496"/>
    </source>
</evidence>
<keyword evidence="8 16" id="KW-0479">Metal-binding</keyword>
<reference evidence="19 20" key="1">
    <citation type="submission" date="2024-04" db="EMBL/GenBank/DDBJ databases">
        <title>Isolation of an actinomycete strain from pig manure.</title>
        <authorList>
            <person name="Gong T."/>
            <person name="Yu Z."/>
            <person name="An M."/>
            <person name="Wei C."/>
            <person name="Yang W."/>
            <person name="Liu L."/>
        </authorList>
    </citation>
    <scope>NUCLEOTIDE SEQUENCE [LARGE SCALE GENOMIC DNA]</scope>
    <source>
        <strain evidence="19 20">ZF39</strain>
    </source>
</reference>
<dbReference type="InterPro" id="IPR053848">
    <property type="entry name" value="IMS_HHH_1"/>
</dbReference>
<feature type="region of interest" description="Disordered" evidence="17">
    <location>
        <begin position="381"/>
        <end position="414"/>
    </location>
</feature>
<feature type="region of interest" description="Disordered" evidence="17">
    <location>
        <begin position="231"/>
        <end position="253"/>
    </location>
</feature>
<comment type="function">
    <text evidence="14 16">Poorly processive, error-prone DNA polymerase involved in untargeted mutagenesis. Copies undamaged DNA at stalled replication forks, which arise in vivo from mismatched or misaligned primer ends. These misaligned primers can be extended by PolIV. Exhibits no 3'-5' exonuclease (proofreading) activity. May be involved in translesional synthesis, in conjunction with the beta clamp from PolIII.</text>
</comment>
<evidence type="ECO:0000256" key="11">
    <source>
        <dbReference type="ARBA" id="ARBA00022932"/>
    </source>
</evidence>
<evidence type="ECO:0000313" key="20">
    <source>
        <dbReference type="Proteomes" id="UP001442841"/>
    </source>
</evidence>
<dbReference type="Gene3D" id="3.40.1170.60">
    <property type="match status" value="1"/>
</dbReference>
<evidence type="ECO:0000256" key="8">
    <source>
        <dbReference type="ARBA" id="ARBA00022723"/>
    </source>
</evidence>
<evidence type="ECO:0000256" key="10">
    <source>
        <dbReference type="ARBA" id="ARBA00022842"/>
    </source>
</evidence>
<dbReference type="Proteomes" id="UP001442841">
    <property type="component" value="Chromosome"/>
</dbReference>
<keyword evidence="3 16" id="KW-0515">Mutator protein</keyword>
<dbReference type="RefSeq" id="WP_425309765.1">
    <property type="nucleotide sequence ID" value="NZ_CP154795.1"/>
</dbReference>
<evidence type="ECO:0000256" key="17">
    <source>
        <dbReference type="SAM" id="MobiDB-lite"/>
    </source>
</evidence>
<dbReference type="InterPro" id="IPR001126">
    <property type="entry name" value="UmuC"/>
</dbReference>
<keyword evidence="12 16" id="KW-0238">DNA-binding</keyword>
<keyword evidence="6 16" id="KW-0548">Nucleotidyltransferase</keyword>
<name>A0ABZ3FRG5_9ACTN</name>
<feature type="active site" evidence="16">
    <location>
        <position position="102"/>
    </location>
</feature>
<comment type="cofactor">
    <cofactor evidence="16">
        <name>Mg(2+)</name>
        <dbReference type="ChEBI" id="CHEBI:18420"/>
    </cofactor>
    <text evidence="16">Binds 2 magnesium ions per subunit.</text>
</comment>
<dbReference type="EC" id="2.7.7.7" evidence="16"/>
<evidence type="ECO:0000256" key="12">
    <source>
        <dbReference type="ARBA" id="ARBA00023125"/>
    </source>
</evidence>
<evidence type="ECO:0000256" key="2">
    <source>
        <dbReference type="ARBA" id="ARBA00010945"/>
    </source>
</evidence>
<keyword evidence="7 16" id="KW-0235">DNA replication</keyword>
<dbReference type="InterPro" id="IPR022880">
    <property type="entry name" value="DNApol_IV"/>
</dbReference>
<comment type="catalytic activity">
    <reaction evidence="15 16">
        <text>DNA(n) + a 2'-deoxyribonucleoside 5'-triphosphate = DNA(n+1) + diphosphate</text>
        <dbReference type="Rhea" id="RHEA:22508"/>
        <dbReference type="Rhea" id="RHEA-COMP:17339"/>
        <dbReference type="Rhea" id="RHEA-COMP:17340"/>
        <dbReference type="ChEBI" id="CHEBI:33019"/>
        <dbReference type="ChEBI" id="CHEBI:61560"/>
        <dbReference type="ChEBI" id="CHEBI:173112"/>
        <dbReference type="EC" id="2.7.7.7"/>
    </reaction>
</comment>
<feature type="domain" description="UmuC" evidence="18">
    <location>
        <begin position="4"/>
        <end position="183"/>
    </location>
</feature>
<keyword evidence="13 16" id="KW-0234">DNA repair</keyword>
<feature type="site" description="Substrate discrimination" evidence="16">
    <location>
        <position position="13"/>
    </location>
</feature>
<dbReference type="NCBIfam" id="NF002677">
    <property type="entry name" value="PRK02406.1"/>
    <property type="match status" value="1"/>
</dbReference>
<dbReference type="PROSITE" id="PS50173">
    <property type="entry name" value="UMUC"/>
    <property type="match status" value="1"/>
</dbReference>
<dbReference type="SUPFAM" id="SSF100879">
    <property type="entry name" value="Lesion bypass DNA polymerase (Y-family), little finger domain"/>
    <property type="match status" value="1"/>
</dbReference>
<dbReference type="InterPro" id="IPR043128">
    <property type="entry name" value="Rev_trsase/Diguanyl_cyclase"/>
</dbReference>
<dbReference type="Gene3D" id="1.10.150.20">
    <property type="entry name" value="5' to 3' exonuclease, C-terminal subdomain"/>
    <property type="match status" value="1"/>
</dbReference>
<comment type="subcellular location">
    <subcellularLocation>
        <location evidence="1 16">Cytoplasm</location>
    </subcellularLocation>
</comment>
<accession>A0ABZ3FRG5</accession>
<evidence type="ECO:0000256" key="3">
    <source>
        <dbReference type="ARBA" id="ARBA00022457"/>
    </source>
</evidence>
<comment type="subunit">
    <text evidence="16">Monomer.</text>
</comment>
<evidence type="ECO:0000256" key="9">
    <source>
        <dbReference type="ARBA" id="ARBA00022763"/>
    </source>
</evidence>
<gene>
    <name evidence="16 19" type="primary">dinB</name>
    <name evidence="19" type="ORF">AADG42_13710</name>
</gene>
<evidence type="ECO:0000256" key="6">
    <source>
        <dbReference type="ARBA" id="ARBA00022695"/>
    </source>
</evidence>
<evidence type="ECO:0000256" key="4">
    <source>
        <dbReference type="ARBA" id="ARBA00022490"/>
    </source>
</evidence>
<evidence type="ECO:0000256" key="15">
    <source>
        <dbReference type="ARBA" id="ARBA00049244"/>
    </source>
</evidence>
<dbReference type="PANTHER" id="PTHR11076">
    <property type="entry name" value="DNA REPAIR POLYMERASE UMUC / TRANSFERASE FAMILY MEMBER"/>
    <property type="match status" value="1"/>
</dbReference>
<keyword evidence="20" id="KW-1185">Reference proteome</keyword>
<dbReference type="InterPro" id="IPR043502">
    <property type="entry name" value="DNA/RNA_pol_sf"/>
</dbReference>
<evidence type="ECO:0000256" key="7">
    <source>
        <dbReference type="ARBA" id="ARBA00022705"/>
    </source>
</evidence>
<dbReference type="Pfam" id="PF00817">
    <property type="entry name" value="IMS"/>
    <property type="match status" value="1"/>
</dbReference>
<dbReference type="InterPro" id="IPR050116">
    <property type="entry name" value="DNA_polymerase-Y"/>
</dbReference>
<protein>
    <recommendedName>
        <fullName evidence="16">DNA polymerase IV</fullName>
        <shortName evidence="16">Pol IV</shortName>
        <ecNumber evidence="16">2.7.7.7</ecNumber>
    </recommendedName>
</protein>
<dbReference type="HAMAP" id="MF_01113">
    <property type="entry name" value="DNApol_IV"/>
    <property type="match status" value="1"/>
</dbReference>
<keyword evidence="4 16" id="KW-0963">Cytoplasm</keyword>
<dbReference type="Pfam" id="PF11799">
    <property type="entry name" value="IMS_C"/>
    <property type="match status" value="1"/>
</dbReference>
<feature type="compositionally biased region" description="Basic and acidic residues" evidence="17">
    <location>
        <begin position="387"/>
        <end position="396"/>
    </location>
</feature>
<dbReference type="EMBL" id="CP154795">
    <property type="protein sequence ID" value="XAN08310.1"/>
    <property type="molecule type" value="Genomic_DNA"/>
</dbReference>
<dbReference type="GO" id="GO:0003887">
    <property type="term" value="F:DNA-directed DNA polymerase activity"/>
    <property type="evidence" value="ECO:0007669"/>
    <property type="project" value="UniProtKB-EC"/>
</dbReference>
<dbReference type="InterPro" id="IPR036775">
    <property type="entry name" value="DNA_pol_Y-fam_lit_finger_sf"/>
</dbReference>
<evidence type="ECO:0000256" key="5">
    <source>
        <dbReference type="ARBA" id="ARBA00022679"/>
    </source>
</evidence>
<keyword evidence="9 16" id="KW-0227">DNA damage</keyword>
<dbReference type="Pfam" id="PF21999">
    <property type="entry name" value="IMS_HHH_1"/>
    <property type="match status" value="1"/>
</dbReference>
<proteinExistence type="inferred from homology"/>
<evidence type="ECO:0000313" key="19">
    <source>
        <dbReference type="EMBL" id="XAN08310.1"/>
    </source>
</evidence>
<evidence type="ECO:0000256" key="13">
    <source>
        <dbReference type="ARBA" id="ARBA00023204"/>
    </source>
</evidence>
<organism evidence="19 20">
    <name type="scientific">Ammonicoccus fulvus</name>
    <dbReference type="NCBI Taxonomy" id="3138240"/>
    <lineage>
        <taxon>Bacteria</taxon>
        <taxon>Bacillati</taxon>
        <taxon>Actinomycetota</taxon>
        <taxon>Actinomycetes</taxon>
        <taxon>Propionibacteriales</taxon>
        <taxon>Propionibacteriaceae</taxon>
        <taxon>Ammonicoccus</taxon>
    </lineage>
</organism>